<dbReference type="Pfam" id="PF01904">
    <property type="entry name" value="DUF72"/>
    <property type="match status" value="1"/>
</dbReference>
<protein>
    <recommendedName>
        <fullName evidence="3">DUF72 domain-containing protein</fullName>
    </recommendedName>
</protein>
<dbReference type="AlphaFoldDB" id="A0A1Y6KSC1"/>
<evidence type="ECO:0000313" key="2">
    <source>
        <dbReference type="Proteomes" id="UP000196485"/>
    </source>
</evidence>
<dbReference type="RefSeq" id="WP_235011093.1">
    <property type="nucleotide sequence ID" value="NZ_FYAH01000001.1"/>
</dbReference>
<dbReference type="EMBL" id="FYAH01000001">
    <property type="protein sequence ID" value="SMY15079.1"/>
    <property type="molecule type" value="Genomic_DNA"/>
</dbReference>
<dbReference type="InterPro" id="IPR002763">
    <property type="entry name" value="DUF72"/>
</dbReference>
<dbReference type="InterPro" id="IPR036520">
    <property type="entry name" value="UPF0759_sf"/>
</dbReference>
<sequence length="298" mass="33982">MTKAMTCSALPLRLGLTQWSHNHWIQSLYGKGCKSGDRLARYAEIFTTVEGNTTFYATPNMTTVKKWHDATPDHFRFTFKLPQTITHQQQLRHCDQAVADFLNTMHVLAPKTAIWKIQLPAQFGPDALPVLAQFLNKFPSHLTTGVEVRHPDFFTKGAAEQALNRLLIEKNSNRIIMDSRPLFSAQATTAAIIEAQRKKPRLPVHAIATANNPVIRFIGHPNDSHNDPFFNNWLQRIPLWLAEGKQPYLFIHSPDNNYAPESAMRLYRRLQQQVALTIPLVDLAQPQHLQQNQQISLL</sequence>
<dbReference type="PANTHER" id="PTHR30348">
    <property type="entry name" value="UNCHARACTERIZED PROTEIN YECE"/>
    <property type="match status" value="1"/>
</dbReference>
<dbReference type="Proteomes" id="UP000196485">
    <property type="component" value="Unassembled WGS sequence"/>
</dbReference>
<keyword evidence="2" id="KW-1185">Reference proteome</keyword>
<name>A0A1Y6KSC1_9GAMM</name>
<evidence type="ECO:0000313" key="1">
    <source>
        <dbReference type="EMBL" id="SMY15079.1"/>
    </source>
</evidence>
<proteinExistence type="predicted"/>
<reference evidence="2" key="1">
    <citation type="submission" date="2017-06" db="EMBL/GenBank/DDBJ databases">
        <authorList>
            <person name="Rodrigo-Torres L."/>
            <person name="Arahal R. D."/>
            <person name="Lucena T."/>
        </authorList>
    </citation>
    <scope>NUCLEOTIDE SEQUENCE [LARGE SCALE GENOMIC DNA]</scope>
    <source>
        <strain evidence="2">type strain: CECT 9192</strain>
    </source>
</reference>
<evidence type="ECO:0008006" key="3">
    <source>
        <dbReference type="Google" id="ProtNLM"/>
    </source>
</evidence>
<dbReference type="Gene3D" id="3.20.20.410">
    <property type="entry name" value="Protein of unknown function UPF0759"/>
    <property type="match status" value="1"/>
</dbReference>
<dbReference type="SUPFAM" id="SSF117396">
    <property type="entry name" value="TM1631-like"/>
    <property type="match status" value="1"/>
</dbReference>
<organism evidence="1 2">
    <name type="scientific">Photobacterium aquimaris</name>
    <dbReference type="NCBI Taxonomy" id="512643"/>
    <lineage>
        <taxon>Bacteria</taxon>
        <taxon>Pseudomonadati</taxon>
        <taxon>Pseudomonadota</taxon>
        <taxon>Gammaproteobacteria</taxon>
        <taxon>Vibrionales</taxon>
        <taxon>Vibrionaceae</taxon>
        <taxon>Photobacterium</taxon>
    </lineage>
</organism>
<accession>A0A1Y6KSC1</accession>
<gene>
    <name evidence="1" type="ORF">PAQU9191_00295</name>
</gene>
<dbReference type="PANTHER" id="PTHR30348:SF9">
    <property type="entry name" value="UPF0759 PROTEIN YECE"/>
    <property type="match status" value="1"/>
</dbReference>